<feature type="transmembrane region" description="Helical" evidence="3">
    <location>
        <begin position="623"/>
        <end position="644"/>
    </location>
</feature>
<feature type="transmembrane region" description="Helical" evidence="3">
    <location>
        <begin position="1118"/>
        <end position="1135"/>
    </location>
</feature>
<feature type="transmembrane region" description="Helical" evidence="3">
    <location>
        <begin position="307"/>
        <end position="328"/>
    </location>
</feature>
<evidence type="ECO:0000313" key="5">
    <source>
        <dbReference type="Proteomes" id="UP001241758"/>
    </source>
</evidence>
<evidence type="ECO:0008006" key="6">
    <source>
        <dbReference type="Google" id="ProtNLM"/>
    </source>
</evidence>
<feature type="compositionally biased region" description="Low complexity" evidence="2">
    <location>
        <begin position="833"/>
        <end position="846"/>
    </location>
</feature>
<feature type="transmembrane region" description="Helical" evidence="3">
    <location>
        <begin position="1230"/>
        <end position="1247"/>
    </location>
</feature>
<feature type="coiled-coil region" evidence="1">
    <location>
        <begin position="34"/>
        <end position="68"/>
    </location>
</feature>
<dbReference type="InterPro" id="IPR051425">
    <property type="entry name" value="Formin_Homology"/>
</dbReference>
<accession>A0ABT6WSD8</accession>
<keyword evidence="3" id="KW-0472">Membrane</keyword>
<feature type="transmembrane region" description="Helical" evidence="3">
    <location>
        <begin position="708"/>
        <end position="728"/>
    </location>
</feature>
<feature type="transmembrane region" description="Helical" evidence="3">
    <location>
        <begin position="365"/>
        <end position="384"/>
    </location>
</feature>
<feature type="transmembrane region" description="Helical" evidence="3">
    <location>
        <begin position="396"/>
        <end position="414"/>
    </location>
</feature>
<feature type="transmembrane region" description="Helical" evidence="3">
    <location>
        <begin position="601"/>
        <end position="617"/>
    </location>
</feature>
<feature type="transmembrane region" description="Helical" evidence="3">
    <location>
        <begin position="1171"/>
        <end position="1189"/>
    </location>
</feature>
<protein>
    <recommendedName>
        <fullName evidence="6">Permease</fullName>
    </recommendedName>
</protein>
<feature type="compositionally biased region" description="Polar residues" evidence="2">
    <location>
        <begin position="864"/>
        <end position="873"/>
    </location>
</feature>
<feature type="transmembrane region" description="Helical" evidence="3">
    <location>
        <begin position="965"/>
        <end position="986"/>
    </location>
</feature>
<feature type="transmembrane region" description="Helical" evidence="3">
    <location>
        <begin position="1147"/>
        <end position="1165"/>
    </location>
</feature>
<gene>
    <name evidence="4" type="ORF">QLQ12_28730</name>
</gene>
<sequence>MTTSYPCPQCGATASLPNGCPACGAGPDTDAAEVIRLDGEIADLRRQLEEARARVSGLDRRIQDAHSRRSHLAARVVARRAQALHAPTTAPAAALPASTASTAGTALPGSTALTAGIAAPAAVTVAEPRLSTLTVQNVLFILGGLLLVVAAAVFTAVAWAQVGVTGRALLLAGATAAILAVPPFAARRGLTAAAETLTAVGLLMILLDGYAAWAVDFLFVQALHPSAYAAAVLTFTAVTALAYSWPTKLHGPRIAALLMAQPVFPLLADAADAGPTGWSLAFSAIAVLDLAALRVRPARFTQDGTGILAYVCATLASAVAATIAFAGLVPATTPRTAAEAGASLLLPPLIVLVWALLARLPRIQATGAALLVVALGIAGARWAWTLPIDIQGSEWPGSRIALVALVLAAAGAFLRRLPSSAATPARTAGPRASDPAEGSPGNPLAPDDDAATAANGGAGRGPAGARGDLLQRWLPSSVRSGAWVGALIVAAVPAITVVLAAAAGAILSVGAAGRVWATPMGATVTGLEPDMLAATVLTAVAYALLLPRRTHADLGLTALAVLGFLVPAAFGLPWWTAAVAGIAVAAVALLLAARSPVLPDALYRIAVCLIVATHAVVTGCGQAAVAATVCGTIALLGLGTAGALRNAPRGADVGAGSLIAGLLAVPAAMWLALFAADVPVTTRVRVSLGFVVLLCAVAHAVTRRLPGYGPYALGVALATAGTTPLWAAAGDDPVVLYAAAGLLLVVASLPIPAARTGSGAVAGVLPALALFALIAGDLAVVVLEPWSAVDDIWSGVPPRQSPVAWSSVVALAAAAVAAAAAGWLLALSTRDSASSPATASPAHPGGPDAPSATSAPPMRPAANGPSSDTTKNGPVSPAAPTAAATRPAATEPPDITTPPGSAASGALDGTTPTGSAASDSLDGVAPSGPALAAVPPALVAVWAAAPLVALAVPMVFAAAGATWPAVPIAALATGLAGLLAVTFTTARHMASGLLAVLFGVLAAAGTAGSAAGHGATIAAFSLVLAASATAGFAGRRQSDRTAGWAVAATSTVVLAYTIADLTHLGIGAPPLFVLGAAALAIALEAALESGRPAEARAPFAVGHASAVIALLITDSLGWAALVCKLWALVLAVRAMRPGEARRTRFRYALASGSIALAGWWFLLSSRDVETTEIYTLPAAALAVVAGWFARRARPDLPSWTAYGAALAAAFLPTLAVIADSTAGEPHYPRRLLLGVGALLVLLAGARARLQAPVVTGGGTLLLVALHELIQFWDLVPRWMPLAVGGLLLVGIATTMEQRRRDLARLRAAVGRMI</sequence>
<feature type="transmembrane region" description="Helical" evidence="3">
    <location>
        <begin position="1278"/>
        <end position="1295"/>
    </location>
</feature>
<feature type="transmembrane region" description="Helical" evidence="3">
    <location>
        <begin position="734"/>
        <end position="753"/>
    </location>
</feature>
<feature type="compositionally biased region" description="Low complexity" evidence="2">
    <location>
        <begin position="878"/>
        <end position="893"/>
    </location>
</feature>
<organism evidence="4 5">
    <name type="scientific">Actinoplanes sandaracinus</name>
    <dbReference type="NCBI Taxonomy" id="3045177"/>
    <lineage>
        <taxon>Bacteria</taxon>
        <taxon>Bacillati</taxon>
        <taxon>Actinomycetota</taxon>
        <taxon>Actinomycetes</taxon>
        <taxon>Micromonosporales</taxon>
        <taxon>Micromonosporaceae</taxon>
        <taxon>Actinoplanes</taxon>
    </lineage>
</organism>
<feature type="region of interest" description="Disordered" evidence="2">
    <location>
        <begin position="423"/>
        <end position="463"/>
    </location>
</feature>
<dbReference type="PANTHER" id="PTHR45725:SF18">
    <property type="entry name" value="ORC1-LIKE AAA ATPASE DOMAIN-CONTAINING PROTEIN"/>
    <property type="match status" value="1"/>
</dbReference>
<feature type="transmembrane region" description="Helical" evidence="3">
    <location>
        <begin position="760"/>
        <end position="783"/>
    </location>
</feature>
<keyword evidence="3" id="KW-0812">Transmembrane</keyword>
<dbReference type="InterPro" id="IPR058062">
    <property type="entry name" value="SCO7613_C"/>
</dbReference>
<keyword evidence="1" id="KW-0175">Coiled coil</keyword>
<dbReference type="EMBL" id="JASCTH010000020">
    <property type="protein sequence ID" value="MDI6102614.1"/>
    <property type="molecule type" value="Genomic_DNA"/>
</dbReference>
<feature type="transmembrane region" description="Helical" evidence="3">
    <location>
        <begin position="482"/>
        <end position="511"/>
    </location>
</feature>
<keyword evidence="5" id="KW-1185">Reference proteome</keyword>
<dbReference type="PANTHER" id="PTHR45725">
    <property type="entry name" value="FORMIN HOMOLOGY 2 FAMILY MEMBER"/>
    <property type="match status" value="1"/>
</dbReference>
<feature type="transmembrane region" description="Helical" evidence="3">
    <location>
        <begin position="993"/>
        <end position="1011"/>
    </location>
</feature>
<feature type="region of interest" description="Disordered" evidence="2">
    <location>
        <begin position="833"/>
        <end position="921"/>
    </location>
</feature>
<feature type="transmembrane region" description="Helical" evidence="3">
    <location>
        <begin position="340"/>
        <end position="358"/>
    </location>
</feature>
<feature type="transmembrane region" description="Helical" evidence="3">
    <location>
        <begin position="168"/>
        <end position="185"/>
    </location>
</feature>
<feature type="transmembrane region" description="Helical" evidence="3">
    <location>
        <begin position="227"/>
        <end position="245"/>
    </location>
</feature>
<evidence type="ECO:0000313" key="4">
    <source>
        <dbReference type="EMBL" id="MDI6102614.1"/>
    </source>
</evidence>
<feature type="transmembrane region" description="Helical" evidence="3">
    <location>
        <begin position="682"/>
        <end position="701"/>
    </location>
</feature>
<feature type="transmembrane region" description="Helical" evidence="3">
    <location>
        <begin position="138"/>
        <end position="162"/>
    </location>
</feature>
<evidence type="ECO:0000256" key="2">
    <source>
        <dbReference type="SAM" id="MobiDB-lite"/>
    </source>
</evidence>
<feature type="transmembrane region" description="Helical" evidence="3">
    <location>
        <begin position="1041"/>
        <end position="1058"/>
    </location>
</feature>
<feature type="transmembrane region" description="Helical" evidence="3">
    <location>
        <begin position="1017"/>
        <end position="1034"/>
    </location>
</feature>
<feature type="transmembrane region" description="Helical" evidence="3">
    <location>
        <begin position="803"/>
        <end position="826"/>
    </location>
</feature>
<keyword evidence="3" id="KW-1133">Transmembrane helix</keyword>
<dbReference type="Proteomes" id="UP001241758">
    <property type="component" value="Unassembled WGS sequence"/>
</dbReference>
<feature type="transmembrane region" description="Helical" evidence="3">
    <location>
        <begin position="1254"/>
        <end position="1272"/>
    </location>
</feature>
<feature type="transmembrane region" description="Helical" evidence="3">
    <location>
        <begin position="554"/>
        <end position="570"/>
    </location>
</feature>
<reference evidence="4 5" key="1">
    <citation type="submission" date="2023-05" db="EMBL/GenBank/DDBJ databases">
        <title>Actinoplanes sp. NEAU-A12 genome sequencing.</title>
        <authorList>
            <person name="Wang Z.-S."/>
        </authorList>
    </citation>
    <scope>NUCLEOTIDE SEQUENCE [LARGE SCALE GENOMIC DNA]</scope>
    <source>
        <strain evidence="4 5">NEAU-A12</strain>
    </source>
</reference>
<evidence type="ECO:0000256" key="3">
    <source>
        <dbReference type="SAM" id="Phobius"/>
    </source>
</evidence>
<feature type="transmembrane region" description="Helical" evidence="3">
    <location>
        <begin position="656"/>
        <end position="676"/>
    </location>
</feature>
<evidence type="ECO:0000256" key="1">
    <source>
        <dbReference type="SAM" id="Coils"/>
    </source>
</evidence>
<feature type="transmembrane region" description="Helical" evidence="3">
    <location>
        <begin position="1201"/>
        <end position="1218"/>
    </location>
</feature>
<proteinExistence type="predicted"/>
<feature type="transmembrane region" description="Helical" evidence="3">
    <location>
        <begin position="576"/>
        <end position="594"/>
    </location>
</feature>
<feature type="transmembrane region" description="Helical" evidence="3">
    <location>
        <begin position="197"/>
        <end position="215"/>
    </location>
</feature>
<dbReference type="RefSeq" id="WP_282763675.1">
    <property type="nucleotide sequence ID" value="NZ_JASCTH010000020.1"/>
</dbReference>
<feature type="compositionally biased region" description="Low complexity" evidence="2">
    <location>
        <begin position="423"/>
        <end position="433"/>
    </location>
</feature>
<feature type="transmembrane region" description="Helical" evidence="3">
    <location>
        <begin position="531"/>
        <end position="547"/>
    </location>
</feature>
<name>A0ABT6WSD8_9ACTN</name>
<comment type="caution">
    <text evidence="4">The sequence shown here is derived from an EMBL/GenBank/DDBJ whole genome shotgun (WGS) entry which is preliminary data.</text>
</comment>
<feature type="transmembrane region" description="Helical" evidence="3">
    <location>
        <begin position="937"/>
        <end position="959"/>
    </location>
</feature>
<dbReference type="NCBIfam" id="NF047321">
    <property type="entry name" value="SCO7613_CTERM"/>
    <property type="match status" value="1"/>
</dbReference>